<comment type="caution">
    <text evidence="1">The sequence shown here is derived from an EMBL/GenBank/DDBJ whole genome shotgun (WGS) entry which is preliminary data.</text>
</comment>
<gene>
    <name evidence="1" type="ORF">LCGC14_1956110</name>
</gene>
<protein>
    <submittedName>
        <fullName evidence="1">Uncharacterized protein</fullName>
    </submittedName>
</protein>
<accession>A0A0F9FG16</accession>
<evidence type="ECO:0000313" key="1">
    <source>
        <dbReference type="EMBL" id="KKL85304.1"/>
    </source>
</evidence>
<sequence>MTDPSAKDVVDYLASKIWWLTVKYQNEVQKQLYLGQGPDIGELKRLHSNILQKIHAYRLVIRAIDSATTKETVKEMDKTS</sequence>
<organism evidence="1">
    <name type="scientific">marine sediment metagenome</name>
    <dbReference type="NCBI Taxonomy" id="412755"/>
    <lineage>
        <taxon>unclassified sequences</taxon>
        <taxon>metagenomes</taxon>
        <taxon>ecological metagenomes</taxon>
    </lineage>
</organism>
<reference evidence="1" key="1">
    <citation type="journal article" date="2015" name="Nature">
        <title>Complex archaea that bridge the gap between prokaryotes and eukaryotes.</title>
        <authorList>
            <person name="Spang A."/>
            <person name="Saw J.H."/>
            <person name="Jorgensen S.L."/>
            <person name="Zaremba-Niedzwiedzka K."/>
            <person name="Martijn J."/>
            <person name="Lind A.E."/>
            <person name="van Eijk R."/>
            <person name="Schleper C."/>
            <person name="Guy L."/>
            <person name="Ettema T.J."/>
        </authorList>
    </citation>
    <scope>NUCLEOTIDE SEQUENCE</scope>
</reference>
<dbReference type="EMBL" id="LAZR01021444">
    <property type="protein sequence ID" value="KKL85304.1"/>
    <property type="molecule type" value="Genomic_DNA"/>
</dbReference>
<name>A0A0F9FG16_9ZZZZ</name>
<proteinExistence type="predicted"/>
<dbReference type="AlphaFoldDB" id="A0A0F9FG16"/>